<dbReference type="VEuPathDB" id="TriTrypDB:TcYC6_0067360"/>
<dbReference type="Proteomes" id="UP000246078">
    <property type="component" value="Unassembled WGS sequence"/>
</dbReference>
<dbReference type="VEuPathDB" id="TriTrypDB:TcBrA4_0064070"/>
<dbReference type="VEuPathDB" id="TriTrypDB:Tc_MARK_5521"/>
<evidence type="ECO:0000313" key="1">
    <source>
        <dbReference type="EMBL" id="PWV21773.1"/>
    </source>
</evidence>
<accession>A0A2V2XP65</accession>
<dbReference type="VEuPathDB" id="TriTrypDB:ECC02_008432"/>
<dbReference type="VEuPathDB" id="TriTrypDB:C3747_1g855"/>
<sequence length="351" mass="38638">MESVRGRKSITCERVCVHLAGFLDLASRDIMHPTELLHLAASRSLFAVVRVLVDKLLALPASFLRGIVNDAPPPPNRMFVLIEPTVAPLRVKASRLVSVKGRRGLYTPPKPFKRLFIQRREAGVLFHRLRLRDVHSYCAEANEGELLEKLLLDVGLKPWAGPDYRGWNAADYAADKQLANALRMFLVVGLAPCRRHVVCRGTRMGALCRSITCANVNVDEAGLLSSALCDLAAAQETTLVRQILTDTCRFHNLSDLSGAGAWLDELILCCVRTRCLDVLGILEEEFQVPLKKRLSLSVQPLLSAVACRDVKLLAYLILHGTPVDLIGSIPAVGGNELRSLAREEREVSPCG</sequence>
<reference evidence="1 2" key="1">
    <citation type="journal article" date="2018" name="Microb. Genom.">
        <title>Expanding an expanded genome: long-read sequencing of Trypanosoma cruzi.</title>
        <authorList>
            <person name="Berna L."/>
            <person name="Rodriguez M."/>
            <person name="Chiribao M.L."/>
            <person name="Parodi-Talice A."/>
            <person name="Pita S."/>
            <person name="Rijo G."/>
            <person name="Alvarez-Valin F."/>
            <person name="Robello C."/>
        </authorList>
    </citation>
    <scope>NUCLEOTIDE SEQUENCE [LARGE SCALE GENOMIC DNA]</scope>
    <source>
        <strain evidence="1 2">TCC</strain>
    </source>
</reference>
<dbReference type="EMBL" id="PRFC01000001">
    <property type="protein sequence ID" value="PWV21773.1"/>
    <property type="molecule type" value="Genomic_DNA"/>
</dbReference>
<dbReference type="VEuPathDB" id="TriTrypDB:TCSYLVIO_001065"/>
<evidence type="ECO:0000313" key="2">
    <source>
        <dbReference type="Proteomes" id="UP000246078"/>
    </source>
</evidence>
<dbReference type="AlphaFoldDB" id="A0A2V2XP65"/>
<dbReference type="VEuPathDB" id="TriTrypDB:TcCL_ESM00258"/>
<dbReference type="VEuPathDB" id="TriTrypDB:TcCLB.506241.124"/>
<dbReference type="VEuPathDB" id="TriTrypDB:TCDM_07962"/>
<dbReference type="VEuPathDB" id="TriTrypDB:TcG_05407"/>
<comment type="caution">
    <text evidence="1">The sequence shown here is derived from an EMBL/GenBank/DDBJ whole genome shotgun (WGS) entry which is preliminary data.</text>
</comment>
<organism evidence="1 2">
    <name type="scientific">Trypanosoma cruzi</name>
    <dbReference type="NCBI Taxonomy" id="5693"/>
    <lineage>
        <taxon>Eukaryota</taxon>
        <taxon>Discoba</taxon>
        <taxon>Euglenozoa</taxon>
        <taxon>Kinetoplastea</taxon>
        <taxon>Metakinetoplastina</taxon>
        <taxon>Trypanosomatida</taxon>
        <taxon>Trypanosomatidae</taxon>
        <taxon>Trypanosoma</taxon>
        <taxon>Schizotrypanum</taxon>
    </lineage>
</organism>
<gene>
    <name evidence="1" type="ORF">C3747_1g855</name>
</gene>
<protein>
    <submittedName>
        <fullName evidence="1">Putative ankyrin repeat protein</fullName>
    </submittedName>
</protein>
<name>A0A2V2XP65_TRYCR</name>
<dbReference type="VEuPathDB" id="TriTrypDB:C4B63_75g64"/>
<proteinExistence type="predicted"/>
<dbReference type="VEuPathDB" id="TriTrypDB:TcCLB.510769.80"/>